<dbReference type="Proteomes" id="UP000236724">
    <property type="component" value="Unassembled WGS sequence"/>
</dbReference>
<evidence type="ECO:0000313" key="2">
    <source>
        <dbReference type="EMBL" id="SEH07228.1"/>
    </source>
</evidence>
<keyword evidence="3" id="KW-1185">Reference proteome</keyword>
<dbReference type="SMART" id="SM00450">
    <property type="entry name" value="RHOD"/>
    <property type="match status" value="1"/>
</dbReference>
<evidence type="ECO:0000259" key="1">
    <source>
        <dbReference type="PROSITE" id="PS50206"/>
    </source>
</evidence>
<gene>
    <name evidence="2" type="ORF">MBHS_03103</name>
</gene>
<accession>A0A1H6FAW1</accession>
<dbReference type="RefSeq" id="WP_103920904.1">
    <property type="nucleotide sequence ID" value="NZ_FMSV02000528.1"/>
</dbReference>
<dbReference type="OrthoDB" id="9784513at2"/>
<dbReference type="SUPFAM" id="SSF52821">
    <property type="entry name" value="Rhodanese/Cell cycle control phosphatase"/>
    <property type="match status" value="1"/>
</dbReference>
<dbReference type="PROSITE" id="PS50206">
    <property type="entry name" value="RHODANESE_3"/>
    <property type="match status" value="1"/>
</dbReference>
<protein>
    <submittedName>
        <fullName evidence="2">Rhodanese-like domain protein</fullName>
    </submittedName>
</protein>
<dbReference type="Pfam" id="PF00581">
    <property type="entry name" value="Rhodanese"/>
    <property type="match status" value="1"/>
</dbReference>
<proteinExistence type="predicted"/>
<feature type="domain" description="Rhodanese" evidence="1">
    <location>
        <begin position="102"/>
        <end position="223"/>
    </location>
</feature>
<dbReference type="InterPro" id="IPR001763">
    <property type="entry name" value="Rhodanese-like_dom"/>
</dbReference>
<sequence>MQISKILTASVLLGGIAFSGILNAEELAVKITKDLGSVTVKHEGKDVVIMRNQEKDHKINPLFTKTSRHCPPFCVAPMSLHADVETIGELDVLDYLNKASNGDKSILVVDSRTPEWLMRGTIPGAINVPWLKISPNNNSAFEVEEIANRDAILTDTFGAKKADGDKWNFSNAKTLVMFCNGSWCEQSPNNIHTLLGLGYPPAKIKWYRGGMQDWEMLGLTTIKGKR</sequence>
<reference evidence="2 3" key="1">
    <citation type="submission" date="2016-10" db="EMBL/GenBank/DDBJ databases">
        <authorList>
            <person name="de Groot N.N."/>
        </authorList>
    </citation>
    <scope>NUCLEOTIDE SEQUENCE [LARGE SCALE GENOMIC DNA]</scope>
    <source>
        <strain evidence="2">MBHS1</strain>
    </source>
</reference>
<evidence type="ECO:0000313" key="3">
    <source>
        <dbReference type="Proteomes" id="UP000236724"/>
    </source>
</evidence>
<dbReference type="InterPro" id="IPR036873">
    <property type="entry name" value="Rhodanese-like_dom_sf"/>
</dbReference>
<organism evidence="2 3">
    <name type="scientific">Candidatus Venteria ishoeyi</name>
    <dbReference type="NCBI Taxonomy" id="1899563"/>
    <lineage>
        <taxon>Bacteria</taxon>
        <taxon>Pseudomonadati</taxon>
        <taxon>Pseudomonadota</taxon>
        <taxon>Gammaproteobacteria</taxon>
        <taxon>Thiotrichales</taxon>
        <taxon>Thiotrichaceae</taxon>
        <taxon>Venteria</taxon>
    </lineage>
</organism>
<name>A0A1H6FAW1_9GAMM</name>
<dbReference type="AlphaFoldDB" id="A0A1H6FAW1"/>
<dbReference type="EMBL" id="FMSV02000528">
    <property type="protein sequence ID" value="SEH07228.1"/>
    <property type="molecule type" value="Genomic_DNA"/>
</dbReference>
<dbReference type="Gene3D" id="3.40.250.10">
    <property type="entry name" value="Rhodanese-like domain"/>
    <property type="match status" value="1"/>
</dbReference>